<dbReference type="Pfam" id="PF03169">
    <property type="entry name" value="OPT"/>
    <property type="match status" value="1"/>
</dbReference>
<dbReference type="PANTHER" id="PTHR31645">
    <property type="entry name" value="OLIGOPEPTIDE TRANSPORTER YGL114W-RELATED"/>
    <property type="match status" value="1"/>
</dbReference>
<feature type="transmembrane region" description="Helical" evidence="7">
    <location>
        <begin position="60"/>
        <end position="78"/>
    </location>
</feature>
<accession>W1PHS5</accession>
<feature type="transmembrane region" description="Helical" evidence="7">
    <location>
        <begin position="30"/>
        <end position="48"/>
    </location>
</feature>
<keyword evidence="5 7" id="KW-1133">Transmembrane helix</keyword>
<evidence type="ECO:0000256" key="1">
    <source>
        <dbReference type="ARBA" id="ARBA00004141"/>
    </source>
</evidence>
<dbReference type="STRING" id="13333.W1PHS5"/>
<comment type="subcellular location">
    <subcellularLocation>
        <location evidence="1">Membrane</location>
        <topology evidence="1">Multi-pass membrane protein</topology>
    </subcellularLocation>
</comment>
<evidence type="ECO:0000313" key="8">
    <source>
        <dbReference type="EMBL" id="ERN07548.1"/>
    </source>
</evidence>
<evidence type="ECO:0000256" key="4">
    <source>
        <dbReference type="ARBA" id="ARBA00022692"/>
    </source>
</evidence>
<dbReference type="InterPro" id="IPR004813">
    <property type="entry name" value="OPT"/>
</dbReference>
<dbReference type="Gramene" id="ERN07548">
    <property type="protein sequence ID" value="ERN07548"/>
    <property type="gene ID" value="AMTR_s00154p00064710"/>
</dbReference>
<sequence length="201" mass="22050">MVQTAAELMQDFKTGYLTLSSPRSMFASQILGTLMGCIFTPLTFWLFWVSFDVRIAKEYQAPYVVIYIEMALLRVGGVSSLPKHCLSLCCAFFAFSLLTNFIKDLVPKKVSLYIPLPMAMAIPFYIGQSFAIDMALGSLINAVWGRLNKRKADLLGPAVASGLICGDRMWTLPAAVLALAQVNPPICMAFFSRGQAAKLSS</sequence>
<evidence type="ECO:0000256" key="3">
    <source>
        <dbReference type="ARBA" id="ARBA00022448"/>
    </source>
</evidence>
<dbReference type="AlphaFoldDB" id="W1PHS5"/>
<keyword evidence="9" id="KW-1185">Reference proteome</keyword>
<keyword evidence="4 7" id="KW-0812">Transmembrane</keyword>
<dbReference type="GO" id="GO:0016020">
    <property type="term" value="C:membrane"/>
    <property type="evidence" value="ECO:0007669"/>
    <property type="project" value="UniProtKB-SubCell"/>
</dbReference>
<name>W1PHS5_AMBTC</name>
<evidence type="ECO:0000256" key="5">
    <source>
        <dbReference type="ARBA" id="ARBA00022989"/>
    </source>
</evidence>
<dbReference type="HOGENOM" id="CLU_015477_0_2_1"/>
<dbReference type="InterPro" id="IPR045035">
    <property type="entry name" value="YSL-like"/>
</dbReference>
<feature type="transmembrane region" description="Helical" evidence="7">
    <location>
        <begin position="122"/>
        <end position="144"/>
    </location>
</feature>
<keyword evidence="3" id="KW-0813">Transport</keyword>
<dbReference type="GO" id="GO:0035673">
    <property type="term" value="F:oligopeptide transmembrane transporter activity"/>
    <property type="evidence" value="ECO:0007669"/>
    <property type="project" value="InterPro"/>
</dbReference>
<comment type="similarity">
    <text evidence="2">Belongs to the YSL (TC 2.A.67.2) family.</text>
</comment>
<dbReference type="Proteomes" id="UP000017836">
    <property type="component" value="Unassembled WGS sequence"/>
</dbReference>
<dbReference type="OMA" id="IYIEMAL"/>
<proteinExistence type="inferred from homology"/>
<organism evidence="8 9">
    <name type="scientific">Amborella trichopoda</name>
    <dbReference type="NCBI Taxonomy" id="13333"/>
    <lineage>
        <taxon>Eukaryota</taxon>
        <taxon>Viridiplantae</taxon>
        <taxon>Streptophyta</taxon>
        <taxon>Embryophyta</taxon>
        <taxon>Tracheophyta</taxon>
        <taxon>Spermatophyta</taxon>
        <taxon>Magnoliopsida</taxon>
        <taxon>Amborellales</taxon>
        <taxon>Amborellaceae</taxon>
        <taxon>Amborella</taxon>
    </lineage>
</organism>
<feature type="transmembrane region" description="Helical" evidence="7">
    <location>
        <begin position="85"/>
        <end position="102"/>
    </location>
</feature>
<protein>
    <submittedName>
        <fullName evidence="8">Uncharacterized protein</fullName>
    </submittedName>
</protein>
<evidence type="ECO:0000313" key="9">
    <source>
        <dbReference type="Proteomes" id="UP000017836"/>
    </source>
</evidence>
<dbReference type="PANTHER" id="PTHR31645:SF76">
    <property type="entry name" value="METAL-NICOTIANAMINE TRANSPORTER YSL8-RELATED"/>
    <property type="match status" value="1"/>
</dbReference>
<reference evidence="9" key="1">
    <citation type="journal article" date="2013" name="Science">
        <title>The Amborella genome and the evolution of flowering plants.</title>
        <authorList>
            <consortium name="Amborella Genome Project"/>
        </authorList>
    </citation>
    <scope>NUCLEOTIDE SEQUENCE [LARGE SCALE GENOMIC DNA]</scope>
</reference>
<dbReference type="eggNOG" id="ENOG502QUDW">
    <property type="taxonomic scope" value="Eukaryota"/>
</dbReference>
<evidence type="ECO:0000256" key="6">
    <source>
        <dbReference type="ARBA" id="ARBA00023136"/>
    </source>
</evidence>
<dbReference type="EMBL" id="KI393735">
    <property type="protein sequence ID" value="ERN07548.1"/>
    <property type="molecule type" value="Genomic_DNA"/>
</dbReference>
<evidence type="ECO:0000256" key="2">
    <source>
        <dbReference type="ARBA" id="ARBA00010276"/>
    </source>
</evidence>
<evidence type="ECO:0000256" key="7">
    <source>
        <dbReference type="SAM" id="Phobius"/>
    </source>
</evidence>
<gene>
    <name evidence="8" type="ORF">AMTR_s00154p00064710</name>
</gene>
<keyword evidence="6 7" id="KW-0472">Membrane</keyword>